<evidence type="ECO:0000313" key="9">
    <source>
        <dbReference type="EMBL" id="CAD9680682.1"/>
    </source>
</evidence>
<feature type="transmembrane region" description="Helical" evidence="5">
    <location>
        <begin position="224"/>
        <end position="241"/>
    </location>
</feature>
<sequence length="349" mass="39696">MFAPCARRFSSLARSSQIRRKALTAVRSRVAGQRGPEYGRVHAPSFVVKSRFFSTDVEKTPAAFKQGDKLVDLSGHTWVYKKGKEEGDWFWYNESTWETRNSKPLTEEDDIKEGELKVDKPEYATDWEDPRFPEWVQYVEFNSKRKYYHNRATNEVTWAPPDDPTLDIFRQEIEEMTKNLTAVPSGALPAPTGKRLAAGLIDMGLSLAGGIVFGGLVYIDIENVVGSSAAVGFMAWGLFLGRDMIIERGTRSPGKKLMKLEIVREDGQLPSRWNTFFRQSYLPVYAASSMLMPYIFAFAASDLGLMLFTPKHQRIGDFIGRTRVIAELPDREERLAEKIKRDDEDDAKE</sequence>
<feature type="domain" description="WW" evidence="6">
    <location>
        <begin position="129"/>
        <end position="163"/>
    </location>
</feature>
<proteinExistence type="predicted"/>
<dbReference type="EMBL" id="HBHK01011192">
    <property type="protein sequence ID" value="CAD9680682.1"/>
    <property type="molecule type" value="Transcribed_RNA"/>
</dbReference>
<evidence type="ECO:0000256" key="5">
    <source>
        <dbReference type="SAM" id="Phobius"/>
    </source>
</evidence>
<keyword evidence="4 5" id="KW-0472">Membrane</keyword>
<dbReference type="InterPro" id="IPR010432">
    <property type="entry name" value="RDD"/>
</dbReference>
<evidence type="ECO:0000256" key="2">
    <source>
        <dbReference type="ARBA" id="ARBA00022692"/>
    </source>
</evidence>
<dbReference type="GO" id="GO:0016020">
    <property type="term" value="C:membrane"/>
    <property type="evidence" value="ECO:0007669"/>
    <property type="project" value="UniProtKB-SubCell"/>
</dbReference>
<evidence type="ECO:0000256" key="4">
    <source>
        <dbReference type="ARBA" id="ARBA00023136"/>
    </source>
</evidence>
<dbReference type="EMBL" id="HBHK01011186">
    <property type="protein sequence ID" value="CAD9680669.1"/>
    <property type="molecule type" value="Transcribed_RNA"/>
</dbReference>
<dbReference type="EMBL" id="HBHK01011189">
    <property type="protein sequence ID" value="CAD9680677.1"/>
    <property type="molecule type" value="Transcribed_RNA"/>
</dbReference>
<feature type="transmembrane region" description="Helical" evidence="5">
    <location>
        <begin position="196"/>
        <end position="218"/>
    </location>
</feature>
<dbReference type="AlphaFoldDB" id="A0A7S2RU06"/>
<evidence type="ECO:0000256" key="1">
    <source>
        <dbReference type="ARBA" id="ARBA00004141"/>
    </source>
</evidence>
<dbReference type="Gene3D" id="2.20.70.10">
    <property type="match status" value="1"/>
</dbReference>
<protein>
    <recommendedName>
        <fullName evidence="6">WW domain-containing protein</fullName>
    </recommendedName>
</protein>
<evidence type="ECO:0000256" key="3">
    <source>
        <dbReference type="ARBA" id="ARBA00022989"/>
    </source>
</evidence>
<comment type="subcellular location">
    <subcellularLocation>
        <location evidence="1">Membrane</location>
        <topology evidence="1">Multi-pass membrane protein</topology>
    </subcellularLocation>
</comment>
<accession>A0A7S2RU06</accession>
<dbReference type="PROSITE" id="PS50020">
    <property type="entry name" value="WW_DOMAIN_2"/>
    <property type="match status" value="1"/>
</dbReference>
<evidence type="ECO:0000313" key="8">
    <source>
        <dbReference type="EMBL" id="CAD9680677.1"/>
    </source>
</evidence>
<dbReference type="InterPro" id="IPR001202">
    <property type="entry name" value="WW_dom"/>
</dbReference>
<dbReference type="SMART" id="SM00456">
    <property type="entry name" value="WW"/>
    <property type="match status" value="1"/>
</dbReference>
<feature type="transmembrane region" description="Helical" evidence="5">
    <location>
        <begin position="281"/>
        <end position="300"/>
    </location>
</feature>
<dbReference type="Pfam" id="PF06271">
    <property type="entry name" value="RDD"/>
    <property type="match status" value="1"/>
</dbReference>
<keyword evidence="2 5" id="KW-0812">Transmembrane</keyword>
<evidence type="ECO:0000313" key="7">
    <source>
        <dbReference type="EMBL" id="CAD9680669.1"/>
    </source>
</evidence>
<organism evidence="8">
    <name type="scientific">Mucochytrium quahogii</name>
    <dbReference type="NCBI Taxonomy" id="96639"/>
    <lineage>
        <taxon>Eukaryota</taxon>
        <taxon>Sar</taxon>
        <taxon>Stramenopiles</taxon>
        <taxon>Bigyra</taxon>
        <taxon>Labyrinthulomycetes</taxon>
        <taxon>Thraustochytrida</taxon>
        <taxon>Thraustochytriidae</taxon>
        <taxon>Mucochytrium</taxon>
    </lineage>
</organism>
<dbReference type="CDD" id="cd00201">
    <property type="entry name" value="WW"/>
    <property type="match status" value="1"/>
</dbReference>
<reference evidence="8" key="1">
    <citation type="submission" date="2021-01" db="EMBL/GenBank/DDBJ databases">
        <authorList>
            <person name="Corre E."/>
            <person name="Pelletier E."/>
            <person name="Niang G."/>
            <person name="Scheremetjew M."/>
            <person name="Finn R."/>
            <person name="Kale V."/>
            <person name="Holt S."/>
            <person name="Cochrane G."/>
            <person name="Meng A."/>
            <person name="Brown T."/>
            <person name="Cohen L."/>
        </authorList>
    </citation>
    <scope>NUCLEOTIDE SEQUENCE</scope>
    <source>
        <strain evidence="8">NY070348D</strain>
    </source>
</reference>
<evidence type="ECO:0000259" key="6">
    <source>
        <dbReference type="PROSITE" id="PS50020"/>
    </source>
</evidence>
<gene>
    <name evidence="7" type="ORF">QSP1433_LOCUS6995</name>
    <name evidence="8" type="ORF">QSP1433_LOCUS6998</name>
    <name evidence="9" type="ORF">QSP1433_LOCUS7000</name>
</gene>
<keyword evidence="3 5" id="KW-1133">Transmembrane helix</keyword>
<name>A0A7S2RU06_9STRA</name>